<keyword evidence="3" id="KW-1185">Reference proteome</keyword>
<dbReference type="NCBIfam" id="NF033547">
    <property type="entry name" value="transpos_IS1595"/>
    <property type="match status" value="1"/>
</dbReference>
<accession>A0ABS5SHE1</accession>
<dbReference type="EMBL" id="JAHCVK010000026">
    <property type="protein sequence ID" value="MBT0654784.1"/>
    <property type="molecule type" value="Genomic_DNA"/>
</dbReference>
<evidence type="ECO:0000313" key="2">
    <source>
        <dbReference type="EMBL" id="MBT0654784.1"/>
    </source>
</evidence>
<dbReference type="PANTHER" id="PTHR47163:SF2">
    <property type="entry name" value="SI:DKEY-17M8.2"/>
    <property type="match status" value="1"/>
</dbReference>
<protein>
    <submittedName>
        <fullName evidence="2">IS1595 family transposase</fullName>
    </submittedName>
</protein>
<dbReference type="InterPro" id="IPR053164">
    <property type="entry name" value="IS1016-like_transposase"/>
</dbReference>
<sequence length="225" mass="26010">MFENSKLSRFKVAKIIDCFCIDIDATKTAQLLGFNRKTINRYFLAFRKLIHAHQCSEKDQFVGVIEVDESFFGPSRLRGRPGPRKRGRGTLKQPVFGIYERNGRVYTELITDCSAQTLQAIIRGKVSPECVVHSDGWKGYDGLVDVGYDKHFRINKSKHFASKGIHINGIEAFWSFTKRRLTKFNGVKKNFELHLKECEWRYNKSTGQLVKELRTLISKNKNLMV</sequence>
<dbReference type="Proteomes" id="UP000756860">
    <property type="component" value="Unassembled WGS sequence"/>
</dbReference>
<reference evidence="2 3" key="1">
    <citation type="submission" date="2021-05" db="EMBL/GenBank/DDBJ databases">
        <title>The draft genome of Geobacter luticola JCM 17780.</title>
        <authorList>
            <person name="Xu Z."/>
            <person name="Masuda Y."/>
            <person name="Itoh H."/>
            <person name="Senoo K."/>
        </authorList>
    </citation>
    <scope>NUCLEOTIDE SEQUENCE [LARGE SCALE GENOMIC DNA]</scope>
    <source>
        <strain evidence="2 3">JCM 17780</strain>
    </source>
</reference>
<dbReference type="Pfam" id="PF12762">
    <property type="entry name" value="DDE_Tnp_IS1595"/>
    <property type="match status" value="1"/>
</dbReference>
<evidence type="ECO:0000313" key="3">
    <source>
        <dbReference type="Proteomes" id="UP000756860"/>
    </source>
</evidence>
<name>A0ABS5SHE1_9BACT</name>
<evidence type="ECO:0000259" key="1">
    <source>
        <dbReference type="SMART" id="SM01126"/>
    </source>
</evidence>
<gene>
    <name evidence="2" type="ORF">KI810_17180</name>
</gene>
<dbReference type="PANTHER" id="PTHR47163">
    <property type="entry name" value="DDE_TNP_IS1595 DOMAIN-CONTAINING PROTEIN"/>
    <property type="match status" value="1"/>
</dbReference>
<dbReference type="SMART" id="SM01126">
    <property type="entry name" value="DDE_Tnp_IS1595"/>
    <property type="match status" value="1"/>
</dbReference>
<proteinExistence type="predicted"/>
<dbReference type="RefSeq" id="WP_214176791.1">
    <property type="nucleotide sequence ID" value="NZ_JAHCVK010000026.1"/>
</dbReference>
<organism evidence="2 3">
    <name type="scientific">Geomobilimonas luticola</name>
    <dbReference type="NCBI Taxonomy" id="1114878"/>
    <lineage>
        <taxon>Bacteria</taxon>
        <taxon>Pseudomonadati</taxon>
        <taxon>Thermodesulfobacteriota</taxon>
        <taxon>Desulfuromonadia</taxon>
        <taxon>Geobacterales</taxon>
        <taxon>Geobacteraceae</taxon>
        <taxon>Geomobilimonas</taxon>
    </lineage>
</organism>
<comment type="caution">
    <text evidence="2">The sequence shown here is derived from an EMBL/GenBank/DDBJ whole genome shotgun (WGS) entry which is preliminary data.</text>
</comment>
<dbReference type="InterPro" id="IPR024445">
    <property type="entry name" value="Tnp_ISXO2-like"/>
</dbReference>
<feature type="domain" description="ISXO2-like transposase" evidence="1">
    <location>
        <begin position="60"/>
        <end position="203"/>
    </location>
</feature>